<dbReference type="PANTHER" id="PTHR30520:SF8">
    <property type="entry name" value="NITRITE TRANSPORTER NIRC"/>
    <property type="match status" value="1"/>
</dbReference>
<evidence type="ECO:0000256" key="5">
    <source>
        <dbReference type="ARBA" id="ARBA00049660"/>
    </source>
</evidence>
<keyword evidence="4 7" id="KW-0472">Membrane</keyword>
<feature type="transmembrane region" description="Helical" evidence="7">
    <location>
        <begin position="184"/>
        <end position="211"/>
    </location>
</feature>
<dbReference type="EMBL" id="JANGEW010000026">
    <property type="protein sequence ID" value="MCQ5343514.1"/>
    <property type="molecule type" value="Genomic_DNA"/>
</dbReference>
<dbReference type="InterPro" id="IPR000292">
    <property type="entry name" value="For/NO2_transpt"/>
</dbReference>
<comment type="caution">
    <text evidence="8">The sequence shown here is derived from an EMBL/GenBank/DDBJ whole genome shotgun (WGS) entry which is preliminary data.</text>
</comment>
<feature type="transmembrane region" description="Helical" evidence="7">
    <location>
        <begin position="223"/>
        <end position="244"/>
    </location>
</feature>
<protein>
    <submittedName>
        <fullName evidence="8">Formate/nitrite transporter family protein</fullName>
    </submittedName>
</protein>
<keyword evidence="2 7" id="KW-0812">Transmembrane</keyword>
<evidence type="ECO:0000256" key="3">
    <source>
        <dbReference type="ARBA" id="ARBA00022989"/>
    </source>
</evidence>
<evidence type="ECO:0000313" key="9">
    <source>
        <dbReference type="Proteomes" id="UP001206692"/>
    </source>
</evidence>
<organism evidence="8 9">
    <name type="scientific">Megasphaera massiliensis</name>
    <dbReference type="NCBI Taxonomy" id="1232428"/>
    <lineage>
        <taxon>Bacteria</taxon>
        <taxon>Bacillati</taxon>
        <taxon>Bacillota</taxon>
        <taxon>Negativicutes</taxon>
        <taxon>Veillonellales</taxon>
        <taxon>Veillonellaceae</taxon>
        <taxon>Megasphaera</taxon>
    </lineage>
</organism>
<dbReference type="PANTHER" id="PTHR30520">
    <property type="entry name" value="FORMATE TRANSPORTER-RELATED"/>
    <property type="match status" value="1"/>
</dbReference>
<dbReference type="InterPro" id="IPR024002">
    <property type="entry name" value="For/NO2_transpt_CS"/>
</dbReference>
<comment type="subcellular location">
    <subcellularLocation>
        <location evidence="1">Membrane</location>
        <topology evidence="1">Multi-pass membrane protein</topology>
    </subcellularLocation>
</comment>
<dbReference type="InterPro" id="IPR023271">
    <property type="entry name" value="Aquaporin-like"/>
</dbReference>
<reference evidence="8 9" key="1">
    <citation type="submission" date="2022-06" db="EMBL/GenBank/DDBJ databases">
        <title>Isolation of gut microbiota from human fecal samples.</title>
        <authorList>
            <person name="Pamer E.G."/>
            <person name="Barat B."/>
            <person name="Waligurski E."/>
            <person name="Medina S."/>
            <person name="Paddock L."/>
            <person name="Mostad J."/>
        </authorList>
    </citation>
    <scope>NUCLEOTIDE SEQUENCE [LARGE SCALE GENOMIC DNA]</scope>
    <source>
        <strain evidence="8 9">DFI.1.1</strain>
    </source>
</reference>
<evidence type="ECO:0000313" key="8">
    <source>
        <dbReference type="EMBL" id="MCQ5343514.1"/>
    </source>
</evidence>
<evidence type="ECO:0000256" key="2">
    <source>
        <dbReference type="ARBA" id="ARBA00022692"/>
    </source>
</evidence>
<name>A0ABT1SUF9_9FIRM</name>
<proteinExistence type="inferred from homology"/>
<comment type="similarity">
    <text evidence="5">Belongs to the FNT transporter (TC 1.A.16) family.</text>
</comment>
<feature type="region of interest" description="Disordered" evidence="6">
    <location>
        <begin position="259"/>
        <end position="287"/>
    </location>
</feature>
<feature type="transmembrane region" description="Helical" evidence="7">
    <location>
        <begin position="25"/>
        <end position="48"/>
    </location>
</feature>
<sequence>MYDEEYAASAAGAAAKVGLLKNNPLGYFLLSALAGAYIGFGVLLAFTVSGTLGPIPMNKIAMGLSFGVALSLVIMAGAELFTGNAFVLFSGWRSKTVSLTDVLHLWVVCYVGNLVGAVILSFLFYGAAGTAGGVGQALATAAATKMSLPPLVLFLRGILCNVLVCLAVWCGFRCKSDSGKLIMTFWCLYAFFTCGFEHSVANMTVLTLGLLNPAGMAVSLAGFGYNLLWVTLGNLVGAVVFLAIPYGIAAAKKQAQSTTSISPSHKTGVPKRTVAPVPSSASPSTTH</sequence>
<dbReference type="PROSITE" id="PS01005">
    <property type="entry name" value="FORMATE_NITRITE_TP_1"/>
    <property type="match status" value="1"/>
</dbReference>
<gene>
    <name evidence="8" type="ORF">NE675_10845</name>
</gene>
<keyword evidence="9" id="KW-1185">Reference proteome</keyword>
<feature type="transmembrane region" description="Helical" evidence="7">
    <location>
        <begin position="102"/>
        <end position="128"/>
    </location>
</feature>
<evidence type="ECO:0000256" key="4">
    <source>
        <dbReference type="ARBA" id="ARBA00023136"/>
    </source>
</evidence>
<keyword evidence="3 7" id="KW-1133">Transmembrane helix</keyword>
<evidence type="ECO:0000256" key="6">
    <source>
        <dbReference type="SAM" id="MobiDB-lite"/>
    </source>
</evidence>
<dbReference type="Proteomes" id="UP001206692">
    <property type="component" value="Unassembled WGS sequence"/>
</dbReference>
<evidence type="ECO:0000256" key="7">
    <source>
        <dbReference type="SAM" id="Phobius"/>
    </source>
</evidence>
<feature type="transmembrane region" description="Helical" evidence="7">
    <location>
        <begin position="60"/>
        <end position="81"/>
    </location>
</feature>
<feature type="compositionally biased region" description="Low complexity" evidence="6">
    <location>
        <begin position="273"/>
        <end position="287"/>
    </location>
</feature>
<evidence type="ECO:0000256" key="1">
    <source>
        <dbReference type="ARBA" id="ARBA00004141"/>
    </source>
</evidence>
<dbReference type="Gene3D" id="1.20.1080.10">
    <property type="entry name" value="Glycerol uptake facilitator protein"/>
    <property type="match status" value="1"/>
</dbReference>
<feature type="transmembrane region" description="Helical" evidence="7">
    <location>
        <begin position="148"/>
        <end position="172"/>
    </location>
</feature>
<dbReference type="PROSITE" id="PS01006">
    <property type="entry name" value="FORMATE_NITRITE_TP_2"/>
    <property type="match status" value="1"/>
</dbReference>
<accession>A0ABT1SUF9</accession>
<dbReference type="Pfam" id="PF01226">
    <property type="entry name" value="Form_Nir_trans"/>
    <property type="match status" value="1"/>
</dbReference>
<dbReference type="RefSeq" id="WP_082709394.1">
    <property type="nucleotide sequence ID" value="NZ_JAJCIO010000006.1"/>
</dbReference>